<evidence type="ECO:0000313" key="2">
    <source>
        <dbReference type="Proteomes" id="UP000078476"/>
    </source>
</evidence>
<dbReference type="SUPFAM" id="SSF52091">
    <property type="entry name" value="SpoIIaa-like"/>
    <property type="match status" value="1"/>
</dbReference>
<reference evidence="1 2" key="1">
    <citation type="submission" date="2016-03" db="EMBL/GenBank/DDBJ databases">
        <authorList>
            <person name="Ploux O."/>
        </authorList>
    </citation>
    <scope>NUCLEOTIDE SEQUENCE [LARGE SCALE GENOMIC DNA]</scope>
    <source>
        <strain evidence="1 2">R-45370</strain>
    </source>
</reference>
<dbReference type="Proteomes" id="UP000078476">
    <property type="component" value="Unassembled WGS sequence"/>
</dbReference>
<dbReference type="EMBL" id="LUUI01000066">
    <property type="protein sequence ID" value="OAI19429.1"/>
    <property type="molecule type" value="Genomic_DNA"/>
</dbReference>
<dbReference type="InterPro" id="IPR021866">
    <property type="entry name" value="SpoIIAA-like"/>
</dbReference>
<dbReference type="Gene3D" id="3.40.50.10600">
    <property type="entry name" value="SpoIIaa-like domains"/>
    <property type="match status" value="1"/>
</dbReference>
<comment type="caution">
    <text evidence="1">The sequence shown here is derived from an EMBL/GenBank/DDBJ whole genome shotgun (WGS) entry which is preliminary data.</text>
</comment>
<name>A0A177NQE0_9GAMM</name>
<evidence type="ECO:0008006" key="3">
    <source>
        <dbReference type="Google" id="ProtNLM"/>
    </source>
</evidence>
<dbReference type="OrthoDB" id="9811577at2"/>
<organism evidence="1 2">
    <name type="scientific">Methylomonas lenta</name>
    <dbReference type="NCBI Taxonomy" id="980561"/>
    <lineage>
        <taxon>Bacteria</taxon>
        <taxon>Pseudomonadati</taxon>
        <taxon>Pseudomonadota</taxon>
        <taxon>Gammaproteobacteria</taxon>
        <taxon>Methylococcales</taxon>
        <taxon>Methylococcaceae</taxon>
        <taxon>Methylomonas</taxon>
    </lineage>
</organism>
<accession>A0A177NQE0</accession>
<gene>
    <name evidence="1" type="ORF">A1359_03815</name>
</gene>
<dbReference type="RefSeq" id="WP_066978573.1">
    <property type="nucleotide sequence ID" value="NZ_LUUI01000066.1"/>
</dbReference>
<keyword evidence="2" id="KW-1185">Reference proteome</keyword>
<dbReference type="Pfam" id="PF11964">
    <property type="entry name" value="SpoIIAA-like"/>
    <property type="match status" value="1"/>
</dbReference>
<dbReference type="AlphaFoldDB" id="A0A177NQE0"/>
<dbReference type="InterPro" id="IPR038396">
    <property type="entry name" value="SpoIIAA-like_sf"/>
</dbReference>
<evidence type="ECO:0000313" key="1">
    <source>
        <dbReference type="EMBL" id="OAI19429.1"/>
    </source>
</evidence>
<dbReference type="STRING" id="980561.A1359_03815"/>
<dbReference type="InterPro" id="IPR036513">
    <property type="entry name" value="STAS_dom_sf"/>
</dbReference>
<sequence length="120" mass="13568">MIHPELLRDQGILIITPEGPLQQSDFENLAKLVDPFIESEGELRGLLIYTEKFPGWTDFAALLAHLKFVKDHHQKVAKVAAVTDSGFLTIMPSIVSHFVSAQVRHFVYGDKQRALEWLLS</sequence>
<proteinExistence type="predicted"/>
<protein>
    <recommendedName>
        <fullName evidence="3">STAS/SEC14 domain-containing protein</fullName>
    </recommendedName>
</protein>